<feature type="domain" description="ABM" evidence="1">
    <location>
        <begin position="2"/>
        <end position="91"/>
    </location>
</feature>
<dbReference type="AlphaFoldDB" id="A0A017HNV3"/>
<dbReference type="Gene3D" id="3.30.70.100">
    <property type="match status" value="1"/>
</dbReference>
<dbReference type="InterPro" id="IPR007138">
    <property type="entry name" value="ABM_dom"/>
</dbReference>
<dbReference type="PROSITE" id="PS51725">
    <property type="entry name" value="ABM"/>
    <property type="match status" value="1"/>
</dbReference>
<dbReference type="SUPFAM" id="SSF54909">
    <property type="entry name" value="Dimeric alpha+beta barrel"/>
    <property type="match status" value="1"/>
</dbReference>
<evidence type="ECO:0000259" key="1">
    <source>
        <dbReference type="PROSITE" id="PS51725"/>
    </source>
</evidence>
<dbReference type="InterPro" id="IPR011008">
    <property type="entry name" value="Dimeric_a/b-barrel"/>
</dbReference>
<dbReference type="HOGENOM" id="CLU_2303928_0_0_5"/>
<evidence type="ECO:0000313" key="2">
    <source>
        <dbReference type="EMBL" id="EYD76172.1"/>
    </source>
</evidence>
<dbReference type="STRING" id="442562.Rumeso_02247"/>
<dbReference type="Proteomes" id="UP000019666">
    <property type="component" value="Unassembled WGS sequence"/>
</dbReference>
<keyword evidence="3" id="KW-1185">Reference proteome</keyword>
<accession>A0A017HNV3</accession>
<sequence length="100" mass="11174">MFIAILEFEVAEADRTRALDALSHEADEVRAMSGNIDFRPFLDPAKASQVVLLHEWEDQPSFRAYTDSPAFARLGAALRPLMTKAPLSRRFQAELAQVVA</sequence>
<gene>
    <name evidence="2" type="ORF">Rumeso_02247</name>
</gene>
<name>A0A017HNV3_9RHOB</name>
<protein>
    <recommendedName>
        <fullName evidence="1">ABM domain-containing protein</fullName>
    </recommendedName>
</protein>
<proteinExistence type="predicted"/>
<dbReference type="EMBL" id="AOSK01000057">
    <property type="protein sequence ID" value="EYD76172.1"/>
    <property type="molecule type" value="Genomic_DNA"/>
</dbReference>
<comment type="caution">
    <text evidence="2">The sequence shown here is derived from an EMBL/GenBank/DDBJ whole genome shotgun (WGS) entry which is preliminary data.</text>
</comment>
<dbReference type="Pfam" id="PF03992">
    <property type="entry name" value="ABM"/>
    <property type="match status" value="1"/>
</dbReference>
<reference evidence="2 3" key="1">
    <citation type="submission" date="2013-02" db="EMBL/GenBank/DDBJ databases">
        <authorList>
            <person name="Fiebig A."/>
            <person name="Goeker M."/>
            <person name="Klenk H.-P.P."/>
        </authorList>
    </citation>
    <scope>NUCLEOTIDE SEQUENCE [LARGE SCALE GENOMIC DNA]</scope>
    <source>
        <strain evidence="2 3">DSM 19309</strain>
    </source>
</reference>
<dbReference type="RefSeq" id="WP_037278176.1">
    <property type="nucleotide sequence ID" value="NZ_KK088554.1"/>
</dbReference>
<organism evidence="2 3">
    <name type="scientific">Rubellimicrobium mesophilum DSM 19309</name>
    <dbReference type="NCBI Taxonomy" id="442562"/>
    <lineage>
        <taxon>Bacteria</taxon>
        <taxon>Pseudomonadati</taxon>
        <taxon>Pseudomonadota</taxon>
        <taxon>Alphaproteobacteria</taxon>
        <taxon>Rhodobacterales</taxon>
        <taxon>Roseobacteraceae</taxon>
        <taxon>Rubellimicrobium</taxon>
    </lineage>
</organism>
<evidence type="ECO:0000313" key="3">
    <source>
        <dbReference type="Proteomes" id="UP000019666"/>
    </source>
</evidence>
<dbReference type="OrthoDB" id="3297102at2"/>